<dbReference type="EMBL" id="JAAITT010000004">
    <property type="protein sequence ID" value="NSJ47832.1"/>
    <property type="molecule type" value="Genomic_DNA"/>
</dbReference>
<accession>A0ABX2HGK7</accession>
<protein>
    <submittedName>
        <fullName evidence="2">IS3 family transposase</fullName>
    </submittedName>
</protein>
<evidence type="ECO:0000259" key="1">
    <source>
        <dbReference type="Pfam" id="PF13333"/>
    </source>
</evidence>
<evidence type="ECO:0000313" key="3">
    <source>
        <dbReference type="Proteomes" id="UP000669239"/>
    </source>
</evidence>
<gene>
    <name evidence="2" type="ORF">G5B36_03860</name>
</gene>
<feature type="domain" description="Integrase catalytic" evidence="1">
    <location>
        <begin position="2"/>
        <end position="48"/>
    </location>
</feature>
<comment type="caution">
    <text evidence="2">The sequence shown here is derived from an EMBL/GenBank/DDBJ whole genome shotgun (WGS) entry which is preliminary data.</text>
</comment>
<evidence type="ECO:0000313" key="2">
    <source>
        <dbReference type="EMBL" id="NSJ47832.1"/>
    </source>
</evidence>
<dbReference type="Pfam" id="PF13333">
    <property type="entry name" value="rve_2"/>
    <property type="match status" value="1"/>
</dbReference>
<dbReference type="InterPro" id="IPR001584">
    <property type="entry name" value="Integrase_cat-core"/>
</dbReference>
<sequence>MLECEISYLKKYYTYQEPVTAVMDYIDCHNHRKNKKRLSCMTPIEYREYLQQQAA</sequence>
<organism evidence="2 3">
    <name type="scientific">Enterocloster aldenensis</name>
    <dbReference type="NCBI Taxonomy" id="358742"/>
    <lineage>
        <taxon>Bacteria</taxon>
        <taxon>Bacillati</taxon>
        <taxon>Bacillota</taxon>
        <taxon>Clostridia</taxon>
        <taxon>Lachnospirales</taxon>
        <taxon>Lachnospiraceae</taxon>
        <taxon>Enterocloster</taxon>
    </lineage>
</organism>
<proteinExistence type="predicted"/>
<keyword evidence="3" id="KW-1185">Reference proteome</keyword>
<dbReference type="Proteomes" id="UP000669239">
    <property type="component" value="Unassembled WGS sequence"/>
</dbReference>
<reference evidence="2 3" key="1">
    <citation type="journal article" date="2020" name="Cell Host Microbe">
        <title>Functional and Genomic Variation between Human-Derived Isolates of Lachnospiraceae Reveals Inter- and Intra-Species Diversity.</title>
        <authorList>
            <person name="Sorbara M.T."/>
            <person name="Littmann E.R."/>
            <person name="Fontana E."/>
            <person name="Moody T.U."/>
            <person name="Kohout C.E."/>
            <person name="Gjonbalaj M."/>
            <person name="Eaton V."/>
            <person name="Seok R."/>
            <person name="Leiner I.M."/>
            <person name="Pamer E.G."/>
        </authorList>
    </citation>
    <scope>NUCLEOTIDE SEQUENCE [LARGE SCALE GENOMIC DNA]</scope>
    <source>
        <strain evidence="2 3">MSK.1.17</strain>
    </source>
</reference>
<name>A0ABX2HGK7_9FIRM</name>